<feature type="compositionally biased region" description="Low complexity" evidence="1">
    <location>
        <begin position="169"/>
        <end position="188"/>
    </location>
</feature>
<gene>
    <name evidence="2" type="ORF">LCGC14_2864190</name>
</gene>
<feature type="region of interest" description="Disordered" evidence="1">
    <location>
        <begin position="166"/>
        <end position="199"/>
    </location>
</feature>
<sequence length="199" mass="20193">PVAVAAPAEEATPVEADVAKSAGMIVLEKSLKDTQDLLAAEVTGREERDFVAENTSRFEHLGDGAAAVAKSWFAIGKGIGTDDDRKRLNEALAGASAQIAKAPVVGTELGTAAGAGDVAGMSTIATLAKAARSDDSDLSESDATAQVMTTAEGQAAYEAYDEGRRARLPSSGRCRSSAAAAATSQDGSPAPPKRSARTT</sequence>
<dbReference type="AlphaFoldDB" id="A0A0F9AD51"/>
<accession>A0A0F9AD51</accession>
<name>A0A0F9AD51_9ZZZZ</name>
<organism evidence="2">
    <name type="scientific">marine sediment metagenome</name>
    <dbReference type="NCBI Taxonomy" id="412755"/>
    <lineage>
        <taxon>unclassified sequences</taxon>
        <taxon>metagenomes</taxon>
        <taxon>ecological metagenomes</taxon>
    </lineage>
</organism>
<evidence type="ECO:0000313" key="2">
    <source>
        <dbReference type="EMBL" id="KKK76384.1"/>
    </source>
</evidence>
<reference evidence="2" key="1">
    <citation type="journal article" date="2015" name="Nature">
        <title>Complex archaea that bridge the gap between prokaryotes and eukaryotes.</title>
        <authorList>
            <person name="Spang A."/>
            <person name="Saw J.H."/>
            <person name="Jorgensen S.L."/>
            <person name="Zaremba-Niedzwiedzka K."/>
            <person name="Martijn J."/>
            <person name="Lind A.E."/>
            <person name="van Eijk R."/>
            <person name="Schleper C."/>
            <person name="Guy L."/>
            <person name="Ettema T.J."/>
        </authorList>
    </citation>
    <scope>NUCLEOTIDE SEQUENCE</scope>
</reference>
<comment type="caution">
    <text evidence="2">The sequence shown here is derived from an EMBL/GenBank/DDBJ whole genome shotgun (WGS) entry which is preliminary data.</text>
</comment>
<evidence type="ECO:0000256" key="1">
    <source>
        <dbReference type="SAM" id="MobiDB-lite"/>
    </source>
</evidence>
<protein>
    <submittedName>
        <fullName evidence="2">Uncharacterized protein</fullName>
    </submittedName>
</protein>
<dbReference type="EMBL" id="LAZR01055428">
    <property type="protein sequence ID" value="KKK76384.1"/>
    <property type="molecule type" value="Genomic_DNA"/>
</dbReference>
<feature type="non-terminal residue" evidence="2">
    <location>
        <position position="1"/>
    </location>
</feature>
<proteinExistence type="predicted"/>